<dbReference type="PANTHER" id="PTHR33332">
    <property type="entry name" value="REVERSE TRANSCRIPTASE DOMAIN-CONTAINING PROTEIN"/>
    <property type="match status" value="1"/>
</dbReference>
<evidence type="ECO:0000313" key="1">
    <source>
        <dbReference type="EMBL" id="KAK4831707.1"/>
    </source>
</evidence>
<keyword evidence="2" id="KW-1185">Reference proteome</keyword>
<dbReference type="EMBL" id="JAUNZN010000001">
    <property type="protein sequence ID" value="KAK4831707.1"/>
    <property type="molecule type" value="Genomic_DNA"/>
</dbReference>
<gene>
    <name evidence="1" type="ORF">QYF61_018759</name>
</gene>
<protein>
    <submittedName>
        <fullName evidence="1">Uncharacterized protein</fullName>
    </submittedName>
</protein>
<dbReference type="AlphaFoldDB" id="A0AAN7S9B6"/>
<dbReference type="Proteomes" id="UP001333110">
    <property type="component" value="Unassembled WGS sequence"/>
</dbReference>
<proteinExistence type="predicted"/>
<organism evidence="1 2">
    <name type="scientific">Mycteria americana</name>
    <name type="common">Wood stork</name>
    <dbReference type="NCBI Taxonomy" id="33587"/>
    <lineage>
        <taxon>Eukaryota</taxon>
        <taxon>Metazoa</taxon>
        <taxon>Chordata</taxon>
        <taxon>Craniata</taxon>
        <taxon>Vertebrata</taxon>
        <taxon>Euteleostomi</taxon>
        <taxon>Archelosauria</taxon>
        <taxon>Archosauria</taxon>
        <taxon>Dinosauria</taxon>
        <taxon>Saurischia</taxon>
        <taxon>Theropoda</taxon>
        <taxon>Coelurosauria</taxon>
        <taxon>Aves</taxon>
        <taxon>Neognathae</taxon>
        <taxon>Neoaves</taxon>
        <taxon>Aequornithes</taxon>
        <taxon>Ciconiiformes</taxon>
        <taxon>Ciconiidae</taxon>
        <taxon>Mycteria</taxon>
    </lineage>
</organism>
<evidence type="ECO:0000313" key="2">
    <source>
        <dbReference type="Proteomes" id="UP001333110"/>
    </source>
</evidence>
<comment type="caution">
    <text evidence="1">The sequence shown here is derived from an EMBL/GenBank/DDBJ whole genome shotgun (WGS) entry which is preliminary data.</text>
</comment>
<name>A0AAN7S9B6_MYCAM</name>
<reference evidence="1 2" key="1">
    <citation type="journal article" date="2023" name="J. Hered.">
        <title>Chromosome-level genome of the wood stork (Mycteria americana) provides insight into avian chromosome evolution.</title>
        <authorList>
            <person name="Flamio R. Jr."/>
            <person name="Ramstad K.M."/>
        </authorList>
    </citation>
    <scope>NUCLEOTIDE SEQUENCE [LARGE SCALE GENOMIC DNA]</scope>
    <source>
        <strain evidence="1">JAX WOST 10</strain>
    </source>
</reference>
<sequence length="216" mass="24463">MSFVTSKMWFSRLETTEAELSSQGTLLQVYNLPVVFTVRPGSQEGKPHPGVHQTQYNQPAVVIPLSSALVRPHLEYCVQFWAPQFMKNVQVLECIQRRATKLVKGLQGMSYEERLRTLGLSSLEKRRLRGDLIALYGFLRRGRGGGGADLFSLGSSDRTCGNGSKLRQGRFRPGIRKHFLIERVVKPWNRLPREVVDAPSLSVFKRHLDNALNNMV</sequence>
<accession>A0AAN7S9B6</accession>